<dbReference type="InterPro" id="IPR052986">
    <property type="entry name" value="VLIG_GTPase"/>
</dbReference>
<dbReference type="InterPro" id="IPR058641">
    <property type="entry name" value="GVIN1_dom"/>
</dbReference>
<comment type="caution">
    <text evidence="3">The sequence shown here is derived from an EMBL/GenBank/DDBJ whole genome shotgun (WGS) entry which is preliminary data.</text>
</comment>
<feature type="domain" description="VLIG-type G" evidence="2">
    <location>
        <begin position="1"/>
        <end position="65"/>
    </location>
</feature>
<dbReference type="PANTHER" id="PTHR14819:SF9">
    <property type="entry name" value="UP-REGULATOR OF CELL PROLIFERATION-LIKE"/>
    <property type="match status" value="1"/>
</dbReference>
<name>A0ABV0YVQ5_9TELE</name>
<proteinExistence type="predicted"/>
<evidence type="ECO:0000313" key="4">
    <source>
        <dbReference type="Proteomes" id="UP001469553"/>
    </source>
</evidence>
<evidence type="ECO:0000256" key="1">
    <source>
        <dbReference type="SAM" id="Coils"/>
    </source>
</evidence>
<dbReference type="PROSITE" id="PS51717">
    <property type="entry name" value="G_VLIG"/>
    <property type="match status" value="1"/>
</dbReference>
<keyword evidence="1" id="KW-0175">Coiled coil</keyword>
<gene>
    <name evidence="3" type="ORF">AMECASPLE_035429</name>
</gene>
<protein>
    <recommendedName>
        <fullName evidence="2">VLIG-type G domain-containing protein</fullName>
    </recommendedName>
</protein>
<dbReference type="PANTHER" id="PTHR14819">
    <property type="entry name" value="GTP-BINDING"/>
    <property type="match status" value="1"/>
</dbReference>
<organism evidence="3 4">
    <name type="scientific">Ameca splendens</name>
    <dbReference type="NCBI Taxonomy" id="208324"/>
    <lineage>
        <taxon>Eukaryota</taxon>
        <taxon>Metazoa</taxon>
        <taxon>Chordata</taxon>
        <taxon>Craniata</taxon>
        <taxon>Vertebrata</taxon>
        <taxon>Euteleostomi</taxon>
        <taxon>Actinopterygii</taxon>
        <taxon>Neopterygii</taxon>
        <taxon>Teleostei</taxon>
        <taxon>Neoteleostei</taxon>
        <taxon>Acanthomorphata</taxon>
        <taxon>Ovalentaria</taxon>
        <taxon>Atherinomorphae</taxon>
        <taxon>Cyprinodontiformes</taxon>
        <taxon>Goodeidae</taxon>
        <taxon>Ameca</taxon>
    </lineage>
</organism>
<evidence type="ECO:0000313" key="3">
    <source>
        <dbReference type="EMBL" id="MEQ2297511.1"/>
    </source>
</evidence>
<feature type="coiled-coil region" evidence="1">
    <location>
        <begin position="199"/>
        <end position="226"/>
    </location>
</feature>
<accession>A0ABV0YVQ5</accession>
<dbReference type="Pfam" id="PF25974">
    <property type="entry name" value="URGCP_9th"/>
    <property type="match status" value="1"/>
</dbReference>
<dbReference type="InterPro" id="IPR030383">
    <property type="entry name" value="G_VLIG_dom"/>
</dbReference>
<keyword evidence="4" id="KW-1185">Reference proteome</keyword>
<dbReference type="Proteomes" id="UP001469553">
    <property type="component" value="Unassembled WGS sequence"/>
</dbReference>
<dbReference type="EMBL" id="JAHRIP010042884">
    <property type="protein sequence ID" value="MEQ2297511.1"/>
    <property type="molecule type" value="Genomic_DNA"/>
</dbReference>
<sequence length="728" mass="84484">MEYNPETGNCYIPGLWNGNPPMAPVNAGYSEAVYELKKNLTQLLGKCGSTSNNILEFREWITSLWNAVKHENFIFSFRNSLVADAYMRLCTEYNKWEWEFKKEMYTWVTKAETKISNFGTVAATSEISDMKDFITVLKIEAATELTKWETMILDNLKKYFEQPEGHVYLVEGYREEFSNSVKSLRREIENSVFNQITAAADIKQGMKELNKIKENHTKEIEKAVCLLIDECRNKKLDMADKELDKEFDKMWKKTLQKLSFSEQKNTNVFTSVSHCLRGNMSNRGSLVNQLLSQKDLKDCGLATFKYTAEGAYNKFIHKVSRFFNVEDHVVAVQKMSDNIIEACTLFVTDKTEQNNRYHDTYIQEVLHIIDGSLQNNKDTKTNIEFEVSLKQHICGFAAREFQKMHKNFMQTNDPYECLLKTKEKFRADFKDLFHERDQCQKKAEEFTNQCLKPAIEDFVYRKMGPDVIDEMLTREEFSTRMSFQYSTLQDLLLTKNVHDFLSYSHSYETFVKKRILQQIKKQFSSCSATLKIEDRHLKSSVTCILDAINTAKSKKGRNLQTFVEDLCKELGDKLVISQDALGAFMVLNNADQEQFAHWLSESVKRMAECLQDELTKTLFDQKLKKLNLKPQNELFTRVIGCGKQCPFCAVPCEAGGKAHTEHFASLHRSQGFGQFRWIQTGKLITDICSSLVISDKQFRCNATNNEWHSYKCYKDIFPLWKIPPDVSL</sequence>
<evidence type="ECO:0000259" key="2">
    <source>
        <dbReference type="PROSITE" id="PS51717"/>
    </source>
</evidence>
<reference evidence="3 4" key="1">
    <citation type="submission" date="2021-06" db="EMBL/GenBank/DDBJ databases">
        <authorList>
            <person name="Palmer J.M."/>
        </authorList>
    </citation>
    <scope>NUCLEOTIDE SEQUENCE [LARGE SCALE GENOMIC DNA]</scope>
    <source>
        <strain evidence="3 4">AS_MEX2019</strain>
        <tissue evidence="3">Muscle</tissue>
    </source>
</reference>